<dbReference type="NCBIfam" id="NF007280">
    <property type="entry name" value="PRK09739.1"/>
    <property type="match status" value="1"/>
</dbReference>
<feature type="domain" description="Flavodoxin-like fold" evidence="3">
    <location>
        <begin position="8"/>
        <end position="188"/>
    </location>
</feature>
<dbReference type="InterPro" id="IPR029039">
    <property type="entry name" value="Flavoprotein-like_sf"/>
</dbReference>
<evidence type="ECO:0000259" key="3">
    <source>
        <dbReference type="Pfam" id="PF02525"/>
    </source>
</evidence>
<keyword evidence="5" id="KW-1185">Reference proteome</keyword>
<protein>
    <submittedName>
        <fullName evidence="4">NAD(P)H oxidoreductase</fullName>
        <ecNumber evidence="4">1.6.99.-</ecNumber>
    </submittedName>
</protein>
<accession>A0ABT2E7N9</accession>
<reference evidence="4 5" key="1">
    <citation type="submission" date="2022-04" db="EMBL/GenBank/DDBJ databases">
        <title>Proposal of a three novel species of Scandinavium, Scandinavium hiltneri, Scandinavium manionii, Scandinavium tedordense.</title>
        <authorList>
            <person name="Maddock D.W."/>
            <person name="Brady C.L."/>
            <person name="Denman S."/>
            <person name="Arnold D."/>
        </authorList>
    </citation>
    <scope>NUCLEOTIDE SEQUENCE [LARGE SCALE GENOMIC DNA]</scope>
    <source>
        <strain evidence="4 5">H11S7</strain>
    </source>
</reference>
<dbReference type="Gene3D" id="3.40.50.360">
    <property type="match status" value="1"/>
</dbReference>
<dbReference type="SUPFAM" id="SSF52218">
    <property type="entry name" value="Flavoproteins"/>
    <property type="match status" value="1"/>
</dbReference>
<dbReference type="RefSeq" id="WP_258990439.1">
    <property type="nucleotide sequence ID" value="NZ_JALIGE010000076.1"/>
</dbReference>
<evidence type="ECO:0000256" key="1">
    <source>
        <dbReference type="ARBA" id="ARBA00006252"/>
    </source>
</evidence>
<dbReference type="Proteomes" id="UP001205357">
    <property type="component" value="Unassembled WGS sequence"/>
</dbReference>
<gene>
    <name evidence="4" type="ORF">MUU47_22800</name>
</gene>
<evidence type="ECO:0000313" key="4">
    <source>
        <dbReference type="EMBL" id="MCS2163908.1"/>
    </source>
</evidence>
<sequence>MKQQFASNTYLVWAHPRVDSLTAAIVGEIKQEAGRQNMGITELDLYRANFNPVLPPDEEPDWSNPDKVFSKEVTELFQAMENHDNIVVVFPVWWFAFPAILKGYIDRIWNYGLAYGRGHKLPVSSVRWVALVGGAEKKFKQMGKDTFMTDQLNGLAKYCGTPDSDVAFLYNTIGFEENINNADTHYQQLLAQARSVVVELTDKVRETGNTTSA</sequence>
<dbReference type="EC" id="1.6.99.-" evidence="4"/>
<keyword evidence="2 4" id="KW-0560">Oxidoreductase</keyword>
<dbReference type="EMBL" id="JALIGE010000076">
    <property type="protein sequence ID" value="MCS2163908.1"/>
    <property type="molecule type" value="Genomic_DNA"/>
</dbReference>
<organism evidence="4 5">
    <name type="scientific">Scandinavium hiltneri</name>
    <dbReference type="NCBI Taxonomy" id="2926519"/>
    <lineage>
        <taxon>Bacteria</taxon>
        <taxon>Pseudomonadati</taxon>
        <taxon>Pseudomonadota</taxon>
        <taxon>Gammaproteobacteria</taxon>
        <taxon>Enterobacterales</taxon>
        <taxon>Enterobacteriaceae</taxon>
        <taxon>Scandinavium</taxon>
    </lineage>
</organism>
<dbReference type="GO" id="GO:0016491">
    <property type="term" value="F:oxidoreductase activity"/>
    <property type="evidence" value="ECO:0007669"/>
    <property type="project" value="UniProtKB-KW"/>
</dbReference>
<dbReference type="PANTHER" id="PTHR10204:SF34">
    <property type="entry name" value="NAD(P)H DEHYDROGENASE [QUINONE] 1 ISOFORM 1"/>
    <property type="match status" value="1"/>
</dbReference>
<dbReference type="InterPro" id="IPR051545">
    <property type="entry name" value="NAD(P)H_dehydrogenase_qn"/>
</dbReference>
<dbReference type="Pfam" id="PF02525">
    <property type="entry name" value="Flavodoxin_2"/>
    <property type="match status" value="1"/>
</dbReference>
<evidence type="ECO:0000256" key="2">
    <source>
        <dbReference type="ARBA" id="ARBA00023002"/>
    </source>
</evidence>
<dbReference type="PANTHER" id="PTHR10204">
    <property type="entry name" value="NAD P H OXIDOREDUCTASE-RELATED"/>
    <property type="match status" value="1"/>
</dbReference>
<dbReference type="InterPro" id="IPR003680">
    <property type="entry name" value="Flavodoxin_fold"/>
</dbReference>
<comment type="caution">
    <text evidence="4">The sequence shown here is derived from an EMBL/GenBank/DDBJ whole genome shotgun (WGS) entry which is preliminary data.</text>
</comment>
<evidence type="ECO:0000313" key="5">
    <source>
        <dbReference type="Proteomes" id="UP001205357"/>
    </source>
</evidence>
<proteinExistence type="inferred from homology"/>
<comment type="similarity">
    <text evidence="1">Belongs to the NAD(P)H dehydrogenase (quinone) family.</text>
</comment>
<name>A0ABT2E7N9_9ENTR</name>